<evidence type="ECO:0000259" key="9">
    <source>
        <dbReference type="PROSITE" id="PS51202"/>
    </source>
</evidence>
<dbReference type="GO" id="GO:0005247">
    <property type="term" value="F:voltage-gated chloride channel activity"/>
    <property type="evidence" value="ECO:0007669"/>
    <property type="project" value="TreeGrafter"/>
</dbReference>
<feature type="transmembrane region" description="Helical" evidence="8">
    <location>
        <begin position="160"/>
        <end position="185"/>
    </location>
</feature>
<comment type="caution">
    <text evidence="10">The sequence shown here is derived from an EMBL/GenBank/DDBJ whole genome shotgun (WGS) entry which is preliminary data.</text>
</comment>
<protein>
    <submittedName>
        <fullName evidence="10">ClC family H(+)/Cl(-) exchange transporter</fullName>
    </submittedName>
</protein>
<feature type="transmembrane region" description="Helical" evidence="8">
    <location>
        <begin position="274"/>
        <end position="295"/>
    </location>
</feature>
<dbReference type="InterPro" id="IPR001807">
    <property type="entry name" value="ClC"/>
</dbReference>
<dbReference type="RefSeq" id="WP_106988326.1">
    <property type="nucleotide sequence ID" value="NZ_PYLP01000012.1"/>
</dbReference>
<dbReference type="Gene3D" id="3.30.70.1450">
    <property type="entry name" value="Regulator of K+ conductance, C-terminal domain"/>
    <property type="match status" value="1"/>
</dbReference>
<dbReference type="InterPro" id="IPR036721">
    <property type="entry name" value="RCK_C_sf"/>
</dbReference>
<feature type="transmembrane region" description="Helical" evidence="8">
    <location>
        <begin position="335"/>
        <end position="360"/>
    </location>
</feature>
<dbReference type="PANTHER" id="PTHR45711:SF6">
    <property type="entry name" value="CHLORIDE CHANNEL PROTEIN"/>
    <property type="match status" value="1"/>
</dbReference>
<dbReference type="SUPFAM" id="SSF81340">
    <property type="entry name" value="Clc chloride channel"/>
    <property type="match status" value="1"/>
</dbReference>
<evidence type="ECO:0000256" key="6">
    <source>
        <dbReference type="ARBA" id="ARBA00023136"/>
    </source>
</evidence>
<dbReference type="EMBL" id="PYLP01000012">
    <property type="protein sequence ID" value="PST39660.1"/>
    <property type="molecule type" value="Genomic_DNA"/>
</dbReference>
<organism evidence="10 11">
    <name type="scientific">Faecalibacillus faecis</name>
    <dbReference type="NCBI Taxonomy" id="1982628"/>
    <lineage>
        <taxon>Bacteria</taxon>
        <taxon>Bacillati</taxon>
        <taxon>Bacillota</taxon>
        <taxon>Erysipelotrichia</taxon>
        <taxon>Erysipelotrichales</taxon>
        <taxon>Coprobacillaceae</taxon>
        <taxon>Faecalibacillus</taxon>
    </lineage>
</organism>
<keyword evidence="3 8" id="KW-0812">Transmembrane</keyword>
<dbReference type="GeneID" id="77471273"/>
<feature type="transmembrane region" description="Helical" evidence="8">
    <location>
        <begin position="398"/>
        <end position="418"/>
    </location>
</feature>
<gene>
    <name evidence="10" type="ORF">C7U55_09235</name>
</gene>
<dbReference type="PROSITE" id="PS51202">
    <property type="entry name" value="RCK_C"/>
    <property type="match status" value="1"/>
</dbReference>
<dbReference type="Pfam" id="PF00654">
    <property type="entry name" value="Voltage_CLC"/>
    <property type="match status" value="1"/>
</dbReference>
<dbReference type="GO" id="GO:0006813">
    <property type="term" value="P:potassium ion transport"/>
    <property type="evidence" value="ECO:0007669"/>
    <property type="project" value="InterPro"/>
</dbReference>
<evidence type="ECO:0000256" key="2">
    <source>
        <dbReference type="ARBA" id="ARBA00022448"/>
    </source>
</evidence>
<evidence type="ECO:0000256" key="7">
    <source>
        <dbReference type="ARBA" id="ARBA00023214"/>
    </source>
</evidence>
<dbReference type="GO" id="GO:0008324">
    <property type="term" value="F:monoatomic cation transmembrane transporter activity"/>
    <property type="evidence" value="ECO:0007669"/>
    <property type="project" value="InterPro"/>
</dbReference>
<evidence type="ECO:0000256" key="8">
    <source>
        <dbReference type="SAM" id="Phobius"/>
    </source>
</evidence>
<feature type="transmembrane region" description="Helical" evidence="8">
    <location>
        <begin position="231"/>
        <end position="251"/>
    </location>
</feature>
<evidence type="ECO:0000313" key="11">
    <source>
        <dbReference type="Proteomes" id="UP000241201"/>
    </source>
</evidence>
<reference evidence="11" key="1">
    <citation type="submission" date="2018-03" db="EMBL/GenBank/DDBJ databases">
        <title>Lachnoclostridium SNUG30370 gen.nov., sp.nov., isolated from human faeces.</title>
        <authorList>
            <person name="Seo B."/>
            <person name="Jeon K."/>
            <person name="Ko G."/>
        </authorList>
    </citation>
    <scope>NUCLEOTIDE SEQUENCE [LARGE SCALE GENOMIC DNA]</scope>
    <source>
        <strain evidence="11">SNUG30370</strain>
    </source>
</reference>
<keyword evidence="11" id="KW-1185">Reference proteome</keyword>
<dbReference type="PRINTS" id="PR00762">
    <property type="entry name" value="CLCHANNEL"/>
</dbReference>
<dbReference type="GO" id="GO:0005886">
    <property type="term" value="C:plasma membrane"/>
    <property type="evidence" value="ECO:0007669"/>
    <property type="project" value="TreeGrafter"/>
</dbReference>
<proteinExistence type="predicted"/>
<dbReference type="Pfam" id="PF02080">
    <property type="entry name" value="TrkA_C"/>
    <property type="match status" value="1"/>
</dbReference>
<evidence type="ECO:0000256" key="1">
    <source>
        <dbReference type="ARBA" id="ARBA00004141"/>
    </source>
</evidence>
<comment type="subcellular location">
    <subcellularLocation>
        <location evidence="1">Membrane</location>
        <topology evidence="1">Multi-pass membrane protein</topology>
    </subcellularLocation>
</comment>
<dbReference type="PANTHER" id="PTHR45711">
    <property type="entry name" value="CHLORIDE CHANNEL PROTEIN"/>
    <property type="match status" value="1"/>
</dbReference>
<dbReference type="CDD" id="cd01031">
    <property type="entry name" value="EriC"/>
    <property type="match status" value="1"/>
</dbReference>
<feature type="domain" description="RCK C-terminal" evidence="9">
    <location>
        <begin position="434"/>
        <end position="515"/>
    </location>
</feature>
<feature type="transmembrane region" description="Helical" evidence="8">
    <location>
        <begin position="21"/>
        <end position="42"/>
    </location>
</feature>
<keyword evidence="6 8" id="KW-0472">Membrane</keyword>
<keyword evidence="5" id="KW-0406">Ion transport</keyword>
<dbReference type="Proteomes" id="UP000241201">
    <property type="component" value="Unassembled WGS sequence"/>
</dbReference>
<dbReference type="SUPFAM" id="SSF116726">
    <property type="entry name" value="TrkA C-terminal domain-like"/>
    <property type="match status" value="1"/>
</dbReference>
<dbReference type="AlphaFoldDB" id="A0A2T3FWM3"/>
<keyword evidence="2" id="KW-0813">Transport</keyword>
<feature type="transmembrane region" description="Helical" evidence="8">
    <location>
        <begin position="191"/>
        <end position="210"/>
    </location>
</feature>
<dbReference type="InterPro" id="IPR006037">
    <property type="entry name" value="RCK_C"/>
</dbReference>
<evidence type="ECO:0000256" key="5">
    <source>
        <dbReference type="ARBA" id="ARBA00023065"/>
    </source>
</evidence>
<feature type="transmembrane region" description="Helical" evidence="8">
    <location>
        <begin position="367"/>
        <end position="392"/>
    </location>
</feature>
<sequence length="521" mass="57433">MERKEFSIARFLSSKSRFDNIVLLEGFIVGILAGVVAVIYRLMLSYGEKIAYFVVDYIKNNTLHLCLWIICVLLIGFIISRLLKYESYISGSGIPQVEAEMIDQIDEKWYRVILAKMVAGTLAIVGGLSLGREGPSIQLGAMIGKGLASVFKRMKLEEKYLLTCGAAAGLSAAFNAPLAGVLFALEEIHKNFSPLALVTVMVASLTGDFISKNIFGMTPSLYFPLVESLPLGQYGFLIILGIIVGLLGVFYNKTTMFTLKLYDKITFLKNNQKIYIPLIISIGFMIFYPDVLCGGHHIIDLLHEGNYVLSSVLLVLVMKFIFSIISFGSGAPGGIFFPLLVLGSLIGCGYAIVVTTYCGVPNMYFNNFIVVAMAGLFASIVRAPITGIVLIAEMCGSLSQFLPIAVCSFVGYIVANMLRCEPIYHSLLNRMIKNGNHEISLEEKEILHYSIELGSCCLDQPIKDLGLPKECVIISINRGIEEIVPRGDTVLHLGDHLTILVNKENREVTKDILHKFFTLEI</sequence>
<feature type="transmembrane region" description="Helical" evidence="8">
    <location>
        <begin position="62"/>
        <end position="83"/>
    </location>
</feature>
<evidence type="ECO:0000256" key="4">
    <source>
        <dbReference type="ARBA" id="ARBA00022989"/>
    </source>
</evidence>
<dbReference type="Gene3D" id="1.10.3080.10">
    <property type="entry name" value="Clc chloride channel"/>
    <property type="match status" value="1"/>
</dbReference>
<evidence type="ECO:0000256" key="3">
    <source>
        <dbReference type="ARBA" id="ARBA00022692"/>
    </source>
</evidence>
<feature type="transmembrane region" description="Helical" evidence="8">
    <location>
        <begin position="307"/>
        <end position="329"/>
    </location>
</feature>
<accession>A0A2T3FWM3</accession>
<evidence type="ECO:0000313" key="10">
    <source>
        <dbReference type="EMBL" id="PST39660.1"/>
    </source>
</evidence>
<keyword evidence="4 8" id="KW-1133">Transmembrane helix</keyword>
<keyword evidence="7" id="KW-0868">Chloride</keyword>
<dbReference type="InterPro" id="IPR014743">
    <property type="entry name" value="Cl-channel_core"/>
</dbReference>
<name>A0A2T3FWM3_9FIRM</name>